<dbReference type="EMBL" id="CP112932">
    <property type="protein sequence ID" value="WPY00656.1"/>
    <property type="molecule type" value="Genomic_DNA"/>
</dbReference>
<evidence type="ECO:0000313" key="2">
    <source>
        <dbReference type="Proteomes" id="UP001326613"/>
    </source>
</evidence>
<protein>
    <submittedName>
        <fullName evidence="1">Uncharacterized protein</fullName>
    </submittedName>
</protein>
<dbReference type="Proteomes" id="UP001326613">
    <property type="component" value="Chromosome"/>
</dbReference>
<dbReference type="RefSeq" id="WP_323738708.1">
    <property type="nucleotide sequence ID" value="NZ_CP112932.1"/>
</dbReference>
<gene>
    <name evidence="1" type="ORF">Trichorick_00539</name>
</gene>
<name>A0ABZ0UT09_9RICK</name>
<keyword evidence="2" id="KW-1185">Reference proteome</keyword>
<organism evidence="1 2">
    <name type="scientific">Candidatus Trichorickettsia mobilis</name>
    <dbReference type="NCBI Taxonomy" id="1346319"/>
    <lineage>
        <taxon>Bacteria</taxon>
        <taxon>Pseudomonadati</taxon>
        <taxon>Pseudomonadota</taxon>
        <taxon>Alphaproteobacteria</taxon>
        <taxon>Rickettsiales</taxon>
        <taxon>Rickettsiaceae</taxon>
        <taxon>Rickettsieae</taxon>
        <taxon>Candidatus Trichorickettsia</taxon>
    </lineage>
</organism>
<accession>A0ABZ0UT09</accession>
<proteinExistence type="predicted"/>
<sequence length="53" mass="6134">MKIVGYEEIKDTARKDTNSVIDTKEEVIGIPKSLKDIFLYCKPNFMIIVMLLE</sequence>
<reference evidence="1 2" key="1">
    <citation type="submission" date="2022-10" db="EMBL/GenBank/DDBJ databases">
        <title>Host association and intracellularity evolved multiple times independently in the Rickettsiales.</title>
        <authorList>
            <person name="Castelli M."/>
            <person name="Nardi T."/>
            <person name="Gammuto L."/>
            <person name="Bellinzona G."/>
            <person name="Sabaneyeva E."/>
            <person name="Potekhin A."/>
            <person name="Serra V."/>
            <person name="Petroni G."/>
            <person name="Sassera D."/>
        </authorList>
    </citation>
    <scope>NUCLEOTIDE SEQUENCE [LARGE SCALE GENOMIC DNA]</scope>
    <source>
        <strain evidence="1 2">Kr 154-4</strain>
    </source>
</reference>
<evidence type="ECO:0000313" key="1">
    <source>
        <dbReference type="EMBL" id="WPY00656.1"/>
    </source>
</evidence>